<name>A0A1V4IGZ9_PATFA</name>
<keyword evidence="2" id="KW-1185">Reference proteome</keyword>
<proteinExistence type="predicted"/>
<evidence type="ECO:0000313" key="1">
    <source>
        <dbReference type="EMBL" id="OPJ58827.1"/>
    </source>
</evidence>
<sequence length="90" mass="10316">MLLKGVCGGIQLLCCQFSLKKRVLQCKSSEQELDILWYKDSRTTKRRILSVQLHTTEHRKRVLATTTLSCQCTLTRRTLCVPEVGLAEIH</sequence>
<comment type="caution">
    <text evidence="1">The sequence shown here is derived from an EMBL/GenBank/DDBJ whole genome shotgun (WGS) entry which is preliminary data.</text>
</comment>
<organism evidence="1 2">
    <name type="scientific">Patagioenas fasciata monilis</name>
    <dbReference type="NCBI Taxonomy" id="372326"/>
    <lineage>
        <taxon>Eukaryota</taxon>
        <taxon>Metazoa</taxon>
        <taxon>Chordata</taxon>
        <taxon>Craniata</taxon>
        <taxon>Vertebrata</taxon>
        <taxon>Euteleostomi</taxon>
        <taxon>Archelosauria</taxon>
        <taxon>Archosauria</taxon>
        <taxon>Dinosauria</taxon>
        <taxon>Saurischia</taxon>
        <taxon>Theropoda</taxon>
        <taxon>Coelurosauria</taxon>
        <taxon>Aves</taxon>
        <taxon>Neognathae</taxon>
        <taxon>Neoaves</taxon>
        <taxon>Columbimorphae</taxon>
        <taxon>Columbiformes</taxon>
        <taxon>Columbidae</taxon>
        <taxon>Patagioenas</taxon>
    </lineage>
</organism>
<reference evidence="1 2" key="1">
    <citation type="submission" date="2016-02" db="EMBL/GenBank/DDBJ databases">
        <title>Band-tailed pigeon sequencing and assembly.</title>
        <authorList>
            <person name="Soares A.E."/>
            <person name="Novak B.J."/>
            <person name="Rice E.S."/>
            <person name="O'Connell B."/>
            <person name="Chang D."/>
            <person name="Weber S."/>
            <person name="Shapiro B."/>
        </authorList>
    </citation>
    <scope>NUCLEOTIDE SEQUENCE [LARGE SCALE GENOMIC DNA]</scope>
    <source>
        <strain evidence="1">BTP2013</strain>
        <tissue evidence="1">Blood</tissue>
    </source>
</reference>
<protein>
    <submittedName>
        <fullName evidence="1">Uncharacterized protein</fullName>
    </submittedName>
</protein>
<dbReference type="EMBL" id="LSYS01009753">
    <property type="protein sequence ID" value="OPJ58827.1"/>
    <property type="molecule type" value="Genomic_DNA"/>
</dbReference>
<gene>
    <name evidence="1" type="ORF">AV530_000573</name>
</gene>
<dbReference type="AlphaFoldDB" id="A0A1V4IGZ9"/>
<evidence type="ECO:0000313" key="2">
    <source>
        <dbReference type="Proteomes" id="UP000190648"/>
    </source>
</evidence>
<dbReference type="Proteomes" id="UP000190648">
    <property type="component" value="Unassembled WGS sequence"/>
</dbReference>
<accession>A0A1V4IGZ9</accession>